<dbReference type="SUPFAM" id="SSF56042">
    <property type="entry name" value="PurM C-terminal domain-like"/>
    <property type="match status" value="1"/>
</dbReference>
<dbReference type="CDD" id="cd02195">
    <property type="entry name" value="SelD"/>
    <property type="match status" value="1"/>
</dbReference>
<dbReference type="InterPro" id="IPR016188">
    <property type="entry name" value="PurM-like_N"/>
</dbReference>
<dbReference type="GO" id="GO:0004756">
    <property type="term" value="F:selenide, water dikinase activity"/>
    <property type="evidence" value="ECO:0007669"/>
    <property type="project" value="UniProtKB-EC"/>
</dbReference>
<dbReference type="SUPFAM" id="SSF55326">
    <property type="entry name" value="PurM N-terminal domain-like"/>
    <property type="match status" value="1"/>
</dbReference>
<evidence type="ECO:0000256" key="4">
    <source>
        <dbReference type="ARBA" id="ARBA00022840"/>
    </source>
</evidence>
<keyword evidence="1 8" id="KW-0808">Transferase</keyword>
<dbReference type="Pfam" id="PF02769">
    <property type="entry name" value="AIRS_C"/>
    <property type="match status" value="1"/>
</dbReference>
<feature type="domain" description="PurM-like C-terminal" evidence="7">
    <location>
        <begin position="141"/>
        <end position="318"/>
    </location>
</feature>
<keyword evidence="9" id="KW-1185">Reference proteome</keyword>
<comment type="caution">
    <text evidence="8">The sequence shown here is derived from an EMBL/GenBank/DDBJ whole genome shotgun (WGS) entry which is preliminary data.</text>
</comment>
<evidence type="ECO:0000313" key="8">
    <source>
        <dbReference type="EMBL" id="MCI0182073.1"/>
    </source>
</evidence>
<dbReference type="Gene3D" id="3.90.650.10">
    <property type="entry name" value="PurM-like C-terminal domain"/>
    <property type="match status" value="1"/>
</dbReference>
<organism evidence="8 9">
    <name type="scientific">Sulfoacidibacillus ferrooxidans</name>
    <dbReference type="NCBI Taxonomy" id="2005001"/>
    <lineage>
        <taxon>Bacteria</taxon>
        <taxon>Bacillati</taxon>
        <taxon>Bacillota</taxon>
        <taxon>Bacilli</taxon>
        <taxon>Bacillales</taxon>
        <taxon>Alicyclobacillaceae</taxon>
        <taxon>Sulfoacidibacillus</taxon>
    </lineage>
</organism>
<dbReference type="AlphaFoldDB" id="A0A9X1V662"/>
<sequence>MMRPLLQQQRTDERLLIGISEPDDAAVYQMDDQTALVFTADFITPVVDDAYMWGAIAAVNSMSDVYAMGGRPALVLNIVGFPKDMPTEIATKVMEGGFTQVREAGALVVGGHTVEDEEPKFGLAVIGFANPNQLLRKGNAKPGDYVVLTKSIGTGLLAKCGKHAVIAKEHLDIAQRSMLTSNKVASEVAITHRLSAGTDVTGFALLGHMSEMANLSHVQFDISYDSIPVLPGALIQAKDGSYWPTKTWENQEYFGGTIEFSPNLQSFQKDLLFSPETSGGLLVTVSADKLENVLSDLRVKGQVGHVIGRVAAGEGIVVRP</sequence>
<dbReference type="NCBIfam" id="TIGR00476">
    <property type="entry name" value="selD"/>
    <property type="match status" value="1"/>
</dbReference>
<gene>
    <name evidence="8" type="primary">selD</name>
    <name evidence="8" type="ORF">MM817_00324</name>
</gene>
<feature type="domain" description="PurM-like N-terminal" evidence="6">
    <location>
        <begin position="23"/>
        <end position="128"/>
    </location>
</feature>
<accession>A0A9X1V662</accession>
<dbReference type="InterPro" id="IPR036676">
    <property type="entry name" value="PurM-like_C_sf"/>
</dbReference>
<dbReference type="Gene3D" id="3.30.1330.10">
    <property type="entry name" value="PurM-like, N-terminal domain"/>
    <property type="match status" value="1"/>
</dbReference>
<name>A0A9X1V662_9BACL</name>
<evidence type="ECO:0000256" key="3">
    <source>
        <dbReference type="ARBA" id="ARBA00022777"/>
    </source>
</evidence>
<keyword evidence="4" id="KW-0067">ATP-binding</keyword>
<proteinExistence type="predicted"/>
<evidence type="ECO:0000259" key="6">
    <source>
        <dbReference type="Pfam" id="PF00586"/>
    </source>
</evidence>
<protein>
    <submittedName>
        <fullName evidence="8">Selenide, water dikinase</fullName>
        <ecNumber evidence="8">2.7.9.3</ecNumber>
    </submittedName>
</protein>
<dbReference type="GO" id="GO:0016260">
    <property type="term" value="P:selenocysteine biosynthetic process"/>
    <property type="evidence" value="ECO:0007669"/>
    <property type="project" value="TreeGrafter"/>
</dbReference>
<dbReference type="InterPro" id="IPR036921">
    <property type="entry name" value="PurM-like_N_sf"/>
</dbReference>
<keyword evidence="2" id="KW-0547">Nucleotide-binding</keyword>
<evidence type="ECO:0000256" key="5">
    <source>
        <dbReference type="ARBA" id="ARBA00023266"/>
    </source>
</evidence>
<dbReference type="EC" id="2.7.9.3" evidence="8"/>
<dbReference type="InterPro" id="IPR010918">
    <property type="entry name" value="PurM-like_C_dom"/>
</dbReference>
<dbReference type="Proteomes" id="UP001139263">
    <property type="component" value="Unassembled WGS sequence"/>
</dbReference>
<dbReference type="PIRSF" id="PIRSF036407">
    <property type="entry name" value="Selenphspht_syn"/>
    <property type="match status" value="1"/>
</dbReference>
<keyword evidence="3" id="KW-0418">Kinase</keyword>
<dbReference type="PANTHER" id="PTHR10256:SF0">
    <property type="entry name" value="INACTIVE SELENIDE, WATER DIKINASE-LIKE PROTEIN-RELATED"/>
    <property type="match status" value="1"/>
</dbReference>
<dbReference type="EMBL" id="JALBUF010000001">
    <property type="protein sequence ID" value="MCI0182073.1"/>
    <property type="molecule type" value="Genomic_DNA"/>
</dbReference>
<dbReference type="InterPro" id="IPR004536">
    <property type="entry name" value="SPS/SelD"/>
</dbReference>
<evidence type="ECO:0000256" key="2">
    <source>
        <dbReference type="ARBA" id="ARBA00022741"/>
    </source>
</evidence>
<dbReference type="GO" id="GO:0005524">
    <property type="term" value="F:ATP binding"/>
    <property type="evidence" value="ECO:0007669"/>
    <property type="project" value="UniProtKB-KW"/>
</dbReference>
<evidence type="ECO:0000256" key="1">
    <source>
        <dbReference type="ARBA" id="ARBA00022679"/>
    </source>
</evidence>
<reference evidence="8" key="1">
    <citation type="submission" date="2022-03" db="EMBL/GenBank/DDBJ databases">
        <title>Draft Genome Sequence of Firmicute Strain S0AB, a Heterotrophic Iron/Sulfur-Oxidizing Extreme Acidophile.</title>
        <authorList>
            <person name="Vergara E."/>
            <person name="Pakostova E."/>
            <person name="Johnson D.B."/>
            <person name="Holmes D.S."/>
        </authorList>
    </citation>
    <scope>NUCLEOTIDE SEQUENCE</scope>
    <source>
        <strain evidence="8">S0AB</strain>
    </source>
</reference>
<evidence type="ECO:0000313" key="9">
    <source>
        <dbReference type="Proteomes" id="UP001139263"/>
    </source>
</evidence>
<dbReference type="Pfam" id="PF00586">
    <property type="entry name" value="AIRS"/>
    <property type="match status" value="1"/>
</dbReference>
<evidence type="ECO:0000259" key="7">
    <source>
        <dbReference type="Pfam" id="PF02769"/>
    </source>
</evidence>
<keyword evidence="5" id="KW-0711">Selenium</keyword>
<dbReference type="PANTHER" id="PTHR10256">
    <property type="entry name" value="SELENIDE, WATER DIKINASE"/>
    <property type="match status" value="1"/>
</dbReference>
<dbReference type="GO" id="GO:0005737">
    <property type="term" value="C:cytoplasm"/>
    <property type="evidence" value="ECO:0007669"/>
    <property type="project" value="TreeGrafter"/>
</dbReference>